<dbReference type="SUPFAM" id="SSF118290">
    <property type="entry name" value="WRKY DNA-binding domain"/>
    <property type="match status" value="1"/>
</dbReference>
<evidence type="ECO:0000313" key="9">
    <source>
        <dbReference type="EMBL" id="GFZ01494.1"/>
    </source>
</evidence>
<proteinExistence type="inferred from homology"/>
<feature type="domain" description="WRKY" evidence="8">
    <location>
        <begin position="125"/>
        <end position="188"/>
    </location>
</feature>
<keyword evidence="10" id="KW-1185">Reference proteome</keyword>
<evidence type="ECO:0000256" key="7">
    <source>
        <dbReference type="SAM" id="MobiDB-lite"/>
    </source>
</evidence>
<dbReference type="GO" id="GO:0003700">
    <property type="term" value="F:DNA-binding transcription factor activity"/>
    <property type="evidence" value="ECO:0007669"/>
    <property type="project" value="InterPro"/>
</dbReference>
<dbReference type="GO" id="GO:0000976">
    <property type="term" value="F:transcription cis-regulatory region binding"/>
    <property type="evidence" value="ECO:0007669"/>
    <property type="project" value="TreeGrafter"/>
</dbReference>
<feature type="region of interest" description="Disordered" evidence="7">
    <location>
        <begin position="82"/>
        <end position="101"/>
    </location>
</feature>
<dbReference type="GO" id="GO:0009751">
    <property type="term" value="P:response to salicylic acid"/>
    <property type="evidence" value="ECO:0007669"/>
    <property type="project" value="UniProtKB-ARBA"/>
</dbReference>
<dbReference type="GO" id="GO:0010193">
    <property type="term" value="P:response to ozone"/>
    <property type="evidence" value="ECO:0007669"/>
    <property type="project" value="UniProtKB-ARBA"/>
</dbReference>
<keyword evidence="5" id="KW-0539">Nucleus</keyword>
<keyword evidence="2" id="KW-0805">Transcription regulation</keyword>
<feature type="compositionally biased region" description="Basic and acidic residues" evidence="7">
    <location>
        <begin position="90"/>
        <end position="101"/>
    </location>
</feature>
<evidence type="ECO:0000256" key="2">
    <source>
        <dbReference type="ARBA" id="ARBA00023015"/>
    </source>
</evidence>
<evidence type="ECO:0000256" key="3">
    <source>
        <dbReference type="ARBA" id="ARBA00023125"/>
    </source>
</evidence>
<evidence type="ECO:0000256" key="5">
    <source>
        <dbReference type="ARBA" id="ARBA00023242"/>
    </source>
</evidence>
<comment type="similarity">
    <text evidence="6">Belongs to the WRKY group III family.</text>
</comment>
<dbReference type="GO" id="GO:0042542">
    <property type="term" value="P:response to hydrogen peroxide"/>
    <property type="evidence" value="ECO:0007669"/>
    <property type="project" value="UniProtKB-ARBA"/>
</dbReference>
<accession>A0A7J0FSE9</accession>
<keyword evidence="4" id="KW-0804">Transcription</keyword>
<organism evidence="9 10">
    <name type="scientific">Actinidia rufa</name>
    <dbReference type="NCBI Taxonomy" id="165716"/>
    <lineage>
        <taxon>Eukaryota</taxon>
        <taxon>Viridiplantae</taxon>
        <taxon>Streptophyta</taxon>
        <taxon>Embryophyta</taxon>
        <taxon>Tracheophyta</taxon>
        <taxon>Spermatophyta</taxon>
        <taxon>Magnoliopsida</taxon>
        <taxon>eudicotyledons</taxon>
        <taxon>Gunneridae</taxon>
        <taxon>Pentapetalae</taxon>
        <taxon>asterids</taxon>
        <taxon>Ericales</taxon>
        <taxon>Actinidiaceae</taxon>
        <taxon>Actinidia</taxon>
    </lineage>
</organism>
<dbReference type="AlphaFoldDB" id="A0A7J0FSE9"/>
<dbReference type="GO" id="GO:0005634">
    <property type="term" value="C:nucleus"/>
    <property type="evidence" value="ECO:0007669"/>
    <property type="project" value="UniProtKB-SubCell"/>
</dbReference>
<dbReference type="FunFam" id="2.20.25.80:FF:000009">
    <property type="entry name" value="WRKY transcription factor 53"/>
    <property type="match status" value="1"/>
</dbReference>
<dbReference type="InterPro" id="IPR003657">
    <property type="entry name" value="WRKY_dom"/>
</dbReference>
<feature type="region of interest" description="Disordered" evidence="7">
    <location>
        <begin position="193"/>
        <end position="231"/>
    </location>
</feature>
<dbReference type="InterPro" id="IPR044810">
    <property type="entry name" value="WRKY_plant"/>
</dbReference>
<evidence type="ECO:0000313" key="10">
    <source>
        <dbReference type="Proteomes" id="UP000585474"/>
    </source>
</evidence>
<dbReference type="PANTHER" id="PTHR32096:SF36">
    <property type="entry name" value="WRKY TRANSCRIPTION FACTOR 41-RELATED"/>
    <property type="match status" value="1"/>
</dbReference>
<dbReference type="Proteomes" id="UP000585474">
    <property type="component" value="Unassembled WGS sequence"/>
</dbReference>
<dbReference type="Gene3D" id="2.20.25.80">
    <property type="entry name" value="WRKY domain"/>
    <property type="match status" value="1"/>
</dbReference>
<dbReference type="PROSITE" id="PS50811">
    <property type="entry name" value="WRKY"/>
    <property type="match status" value="1"/>
</dbReference>
<dbReference type="EMBL" id="BJWL01000015">
    <property type="protein sequence ID" value="GFZ01494.1"/>
    <property type="molecule type" value="Genomic_DNA"/>
</dbReference>
<dbReference type="SMART" id="SM00774">
    <property type="entry name" value="WRKY"/>
    <property type="match status" value="1"/>
</dbReference>
<sequence>MENSLNWEQSTLINELIQGMELAKQLRAHMNSTSSAGSREMLIQRILSSYEKALLILKWNGSGGQPQVSALITGVLESSVSGDGSPWSEDCDRGFKDQQDQSDVSKKRKVLPTWTDQVRICSENGLEGPMDDGYSWRKYGQKDILGAKYPRSYYRCTYRSTQNCRATKQVQRSDDDPTIFELVYRGRHTCNQIHHTAPQPQPQPQPQPPSLDKQEPKQNHHHNNHQQQQSQNMLFNFRTSLRVNTEDLDNQEMNPHCTFPSWMRGENQNFAFSTLAANNLGSYSPSFVSPATSGTNYFSTPPCRMSSFGLIHNLQHSESDLTEIISANTSATNSPIVDLDFSIDPVELDPNFPFDTLDFSNNST</sequence>
<keyword evidence="3" id="KW-0238">DNA-binding</keyword>
<dbReference type="InterPro" id="IPR036576">
    <property type="entry name" value="WRKY_dom_sf"/>
</dbReference>
<reference evidence="9 10" key="1">
    <citation type="submission" date="2019-07" db="EMBL/GenBank/DDBJ databases">
        <title>De Novo Assembly of kiwifruit Actinidia rufa.</title>
        <authorList>
            <person name="Sugita-Konishi S."/>
            <person name="Sato K."/>
            <person name="Mori E."/>
            <person name="Abe Y."/>
            <person name="Kisaki G."/>
            <person name="Hamano K."/>
            <person name="Suezawa K."/>
            <person name="Otani M."/>
            <person name="Fukuda T."/>
            <person name="Manabe T."/>
            <person name="Gomi K."/>
            <person name="Tabuchi M."/>
            <person name="Akimitsu K."/>
            <person name="Kataoka I."/>
        </authorList>
    </citation>
    <scope>NUCLEOTIDE SEQUENCE [LARGE SCALE GENOMIC DNA]</scope>
    <source>
        <strain evidence="10">cv. Fuchu</strain>
    </source>
</reference>
<name>A0A7J0FSE9_9ERIC</name>
<evidence type="ECO:0000256" key="6">
    <source>
        <dbReference type="ARBA" id="ARBA00060850"/>
    </source>
</evidence>
<dbReference type="Pfam" id="PF03106">
    <property type="entry name" value="WRKY"/>
    <property type="match status" value="1"/>
</dbReference>
<dbReference type="PANTHER" id="PTHR32096">
    <property type="entry name" value="WRKY TRANSCRIPTION FACTOR 30-RELATED-RELATED"/>
    <property type="match status" value="1"/>
</dbReference>
<evidence type="ECO:0000256" key="1">
    <source>
        <dbReference type="ARBA" id="ARBA00004123"/>
    </source>
</evidence>
<evidence type="ECO:0000256" key="4">
    <source>
        <dbReference type="ARBA" id="ARBA00023163"/>
    </source>
</evidence>
<dbReference type="GO" id="GO:0010150">
    <property type="term" value="P:leaf senescence"/>
    <property type="evidence" value="ECO:0007669"/>
    <property type="project" value="UniProtKB-ARBA"/>
</dbReference>
<protein>
    <submittedName>
        <fullName evidence="9">WRKY family transcription factor</fullName>
    </submittedName>
</protein>
<gene>
    <name evidence="9" type="ORF">Acr_15g0001030</name>
</gene>
<dbReference type="OrthoDB" id="1888929at2759"/>
<evidence type="ECO:0000259" key="8">
    <source>
        <dbReference type="PROSITE" id="PS50811"/>
    </source>
</evidence>
<feature type="compositionally biased region" description="Pro residues" evidence="7">
    <location>
        <begin position="199"/>
        <end position="209"/>
    </location>
</feature>
<comment type="caution">
    <text evidence="9">The sequence shown here is derived from an EMBL/GenBank/DDBJ whole genome shotgun (WGS) entry which is preliminary data.</text>
</comment>
<comment type="subcellular location">
    <subcellularLocation>
        <location evidence="1">Nucleus</location>
    </subcellularLocation>
</comment>